<gene>
    <name evidence="4" type="ORF">SmJEL517_g03549</name>
</gene>
<feature type="region of interest" description="Disordered" evidence="1">
    <location>
        <begin position="130"/>
        <end position="155"/>
    </location>
</feature>
<dbReference type="EMBL" id="QEAO01000019">
    <property type="protein sequence ID" value="TPX33565.1"/>
    <property type="molecule type" value="Genomic_DNA"/>
</dbReference>
<dbReference type="PANTHER" id="PTHR44873">
    <property type="entry name" value="DNAJ HOMOLOG SUBFAMILY C MEMBER 30, MITOCHONDRIAL"/>
    <property type="match status" value="1"/>
</dbReference>
<organism evidence="4 5">
    <name type="scientific">Synchytrium microbalum</name>
    <dbReference type="NCBI Taxonomy" id="1806994"/>
    <lineage>
        <taxon>Eukaryota</taxon>
        <taxon>Fungi</taxon>
        <taxon>Fungi incertae sedis</taxon>
        <taxon>Chytridiomycota</taxon>
        <taxon>Chytridiomycota incertae sedis</taxon>
        <taxon>Chytridiomycetes</taxon>
        <taxon>Synchytriales</taxon>
        <taxon>Synchytriaceae</taxon>
        <taxon>Synchytrium</taxon>
    </lineage>
</organism>
<evidence type="ECO:0000313" key="5">
    <source>
        <dbReference type="Proteomes" id="UP000319731"/>
    </source>
</evidence>
<dbReference type="AlphaFoldDB" id="A0A507C7U4"/>
<dbReference type="CDD" id="cd06257">
    <property type="entry name" value="DnaJ"/>
    <property type="match status" value="1"/>
</dbReference>
<dbReference type="OrthoDB" id="445556at2759"/>
<evidence type="ECO:0000256" key="2">
    <source>
        <dbReference type="SAM" id="Phobius"/>
    </source>
</evidence>
<dbReference type="InterPro" id="IPR036869">
    <property type="entry name" value="J_dom_sf"/>
</dbReference>
<evidence type="ECO:0000313" key="4">
    <source>
        <dbReference type="EMBL" id="TPX33565.1"/>
    </source>
</evidence>
<proteinExistence type="predicted"/>
<comment type="caution">
    <text evidence="4">The sequence shown here is derived from an EMBL/GenBank/DDBJ whole genome shotgun (WGS) entry which is preliminary data.</text>
</comment>
<dbReference type="GeneID" id="42004774"/>
<dbReference type="Proteomes" id="UP000319731">
    <property type="component" value="Unassembled WGS sequence"/>
</dbReference>
<evidence type="ECO:0000259" key="3">
    <source>
        <dbReference type="PROSITE" id="PS50076"/>
    </source>
</evidence>
<evidence type="ECO:0000256" key="1">
    <source>
        <dbReference type="SAM" id="MobiDB-lite"/>
    </source>
</evidence>
<keyword evidence="5" id="KW-1185">Reference proteome</keyword>
<sequence length="294" mass="34166">MTRLSILSRHCLHNTSHTPYIPSTLFRHLIHQPITTKQHQHQRHFTSTPTLLSRRKRNFYEVLGLQTDADKKAVKAQFYKLSLEYHPDRNSADDTAHAKFLEISEAYSTLGNDAKRSEYDRSQAGYRAAHGYSSHTGHYGAPQTQGTGPRRGPRTYREEINPQDWILHRRKHNHTHKPGESAYNYTAHQDGHYGSAAEEAREKAKERRRVKNMYYNEMFEAERSQPRFVTVFALVLFGSFFLLHSGSMLFMEESGRGGSSDRYNCSRRRSSVIDIVELEERTCRRRGECDDDET</sequence>
<protein>
    <recommendedName>
        <fullName evidence="3">J domain-containing protein</fullName>
    </recommendedName>
</protein>
<dbReference type="RefSeq" id="XP_031024507.1">
    <property type="nucleotide sequence ID" value="XM_031169477.1"/>
</dbReference>
<feature type="transmembrane region" description="Helical" evidence="2">
    <location>
        <begin position="228"/>
        <end position="251"/>
    </location>
</feature>
<dbReference type="SMART" id="SM00271">
    <property type="entry name" value="DnaJ"/>
    <property type="match status" value="1"/>
</dbReference>
<dbReference type="Gene3D" id="1.10.287.110">
    <property type="entry name" value="DnaJ domain"/>
    <property type="match status" value="1"/>
</dbReference>
<accession>A0A507C7U4</accession>
<dbReference type="PANTHER" id="PTHR44873:SF1">
    <property type="entry name" value="DNAJ HOMOLOG SUBFAMILY C MEMBER 30, MITOCHONDRIAL"/>
    <property type="match status" value="1"/>
</dbReference>
<dbReference type="InterPro" id="IPR001623">
    <property type="entry name" value="DnaJ_domain"/>
</dbReference>
<feature type="domain" description="J" evidence="3">
    <location>
        <begin position="58"/>
        <end position="123"/>
    </location>
</feature>
<dbReference type="InterPro" id="IPR053025">
    <property type="entry name" value="Mito_ATP_Synthase-Asso"/>
</dbReference>
<dbReference type="Pfam" id="PF00226">
    <property type="entry name" value="DnaJ"/>
    <property type="match status" value="1"/>
</dbReference>
<keyword evidence="2" id="KW-0472">Membrane</keyword>
<name>A0A507C7U4_9FUNG</name>
<dbReference type="PRINTS" id="PR00625">
    <property type="entry name" value="JDOMAIN"/>
</dbReference>
<reference evidence="4 5" key="1">
    <citation type="journal article" date="2019" name="Sci. Rep.">
        <title>Comparative genomics of chytrid fungi reveal insights into the obligate biotrophic and pathogenic lifestyle of Synchytrium endobioticum.</title>
        <authorList>
            <person name="van de Vossenberg B.T.L.H."/>
            <person name="Warris S."/>
            <person name="Nguyen H.D.T."/>
            <person name="van Gent-Pelzer M.P.E."/>
            <person name="Joly D.L."/>
            <person name="van de Geest H.C."/>
            <person name="Bonants P.J.M."/>
            <person name="Smith D.S."/>
            <person name="Levesque C.A."/>
            <person name="van der Lee T.A.J."/>
        </authorList>
    </citation>
    <scope>NUCLEOTIDE SEQUENCE [LARGE SCALE GENOMIC DNA]</scope>
    <source>
        <strain evidence="4 5">JEL517</strain>
    </source>
</reference>
<keyword evidence="2" id="KW-0812">Transmembrane</keyword>
<dbReference type="STRING" id="1806994.A0A507C7U4"/>
<keyword evidence="2" id="KW-1133">Transmembrane helix</keyword>
<dbReference type="PROSITE" id="PS50076">
    <property type="entry name" value="DNAJ_2"/>
    <property type="match status" value="1"/>
</dbReference>
<dbReference type="SUPFAM" id="SSF46565">
    <property type="entry name" value="Chaperone J-domain"/>
    <property type="match status" value="1"/>
</dbReference>